<keyword evidence="1" id="KW-0808">Transferase</keyword>
<dbReference type="EMBL" id="CP002275">
    <property type="protein sequence ID" value="AFS14394.1"/>
    <property type="molecule type" value="Genomic_DNA"/>
</dbReference>
<keyword evidence="1" id="KW-0489">Methyltransferase</keyword>
<name>J9WB47_MYCIP</name>
<reference evidence="1 2" key="2">
    <citation type="journal article" date="2012" name="Nucleic Acids Res.">
        <title>Massive gene acquisitions in Mycobacterium indicus pranii provide a perspective on mycobacterial evolution.</title>
        <authorList>
            <person name="Saini V."/>
            <person name="Raghuvanshi S."/>
            <person name="Khurana J.P."/>
            <person name="Ahmed N."/>
            <person name="Hasnain S.E."/>
            <person name="Tyagi A.K."/>
            <person name="Tyagi A.K."/>
        </authorList>
    </citation>
    <scope>NUCLEOTIDE SEQUENCE [LARGE SCALE GENOMIC DNA]</scope>
    <source>
        <strain evidence="2">DSM 45239 / MTCC 9506</strain>
    </source>
</reference>
<protein>
    <submittedName>
        <fullName evidence="1">Putative rRNA methyltransferase 3</fullName>
    </submittedName>
</protein>
<reference evidence="1 2" key="1">
    <citation type="journal article" date="2007" name="PLoS ONE">
        <title>Molecular analysis of a leprosy immunotherapeutic bacillus provides insights into Mycobacterium evolution.</title>
        <authorList>
            <person name="Ahmed N."/>
            <person name="Saini V."/>
            <person name="Raghuvanshi S."/>
            <person name="Khurana J.P."/>
            <person name="Tyagi A.K."/>
            <person name="Tyagi A.K."/>
            <person name="Hasnain S.E."/>
        </authorList>
    </citation>
    <scope>NUCLEOTIDE SEQUENCE [LARGE SCALE GENOMIC DNA]</scope>
    <source>
        <strain evidence="1">MTCC 9506</strain>
    </source>
</reference>
<dbReference type="GO" id="GO:0032259">
    <property type="term" value="P:methylation"/>
    <property type="evidence" value="ECO:0007669"/>
    <property type="project" value="UniProtKB-KW"/>
</dbReference>
<sequence length="46" mass="4810">MPGQRTAAAAYRGVREPCGLAMAPAESGCQTAGVLDDVRRFDVDEA</sequence>
<dbReference type="Proteomes" id="UP000007329">
    <property type="component" value="Chromosome"/>
</dbReference>
<dbReference type="HOGENOM" id="CLU_3186055_0_0_11"/>
<evidence type="ECO:0000313" key="1">
    <source>
        <dbReference type="EMBL" id="AFS14394.1"/>
    </source>
</evidence>
<organism evidence="1 2">
    <name type="scientific">Mycobacterium indicus pranii (strain DSM 45239 / MTCC 9506)</name>
    <dbReference type="NCBI Taxonomy" id="1232724"/>
    <lineage>
        <taxon>Bacteria</taxon>
        <taxon>Bacillati</taxon>
        <taxon>Actinomycetota</taxon>
        <taxon>Actinomycetes</taxon>
        <taxon>Mycobacteriales</taxon>
        <taxon>Mycobacteriaceae</taxon>
        <taxon>Mycobacterium</taxon>
        <taxon>Mycobacterium avium complex (MAC)</taxon>
    </lineage>
</organism>
<accession>J9WB47</accession>
<dbReference type="GO" id="GO:0008168">
    <property type="term" value="F:methyltransferase activity"/>
    <property type="evidence" value="ECO:0007669"/>
    <property type="project" value="UniProtKB-KW"/>
</dbReference>
<proteinExistence type="predicted"/>
<dbReference type="AlphaFoldDB" id="J9WB47"/>
<dbReference type="KEGG" id="mid:MIP_03483"/>
<gene>
    <name evidence="1" type="ORF">MIP_03483</name>
</gene>
<evidence type="ECO:0000313" key="2">
    <source>
        <dbReference type="Proteomes" id="UP000007329"/>
    </source>
</evidence>